<evidence type="ECO:0000256" key="6">
    <source>
        <dbReference type="ARBA" id="ARBA00023002"/>
    </source>
</evidence>
<dbReference type="PROSITE" id="PS51184">
    <property type="entry name" value="JMJC"/>
    <property type="match status" value="1"/>
</dbReference>
<dbReference type="InterPro" id="IPR005708">
    <property type="entry name" value="Homogentis_dOase"/>
</dbReference>
<name>A0A8T0EPM3_ARGBR</name>
<dbReference type="Pfam" id="PF13621">
    <property type="entry name" value="Cupin_8"/>
    <property type="match status" value="1"/>
</dbReference>
<evidence type="ECO:0000256" key="10">
    <source>
        <dbReference type="ARBA" id="ARBA00033225"/>
    </source>
</evidence>
<evidence type="ECO:0000256" key="2">
    <source>
        <dbReference type="ARBA" id="ARBA00013127"/>
    </source>
</evidence>
<protein>
    <recommendedName>
        <fullName evidence="3">Homogentisate 1,2-dioxygenase</fullName>
        <ecNumber evidence="2">1.13.11.5</ecNumber>
    </recommendedName>
    <alternativeName>
        <fullName evidence="8">Homogentisate oxygenase</fullName>
    </alternativeName>
    <alternativeName>
        <fullName evidence="9">Homogentisic acid oxidase</fullName>
    </alternativeName>
    <alternativeName>
        <fullName evidence="10">Homogentisicase</fullName>
    </alternativeName>
</protein>
<evidence type="ECO:0000256" key="7">
    <source>
        <dbReference type="ARBA" id="ARBA00023004"/>
    </source>
</evidence>
<dbReference type="GO" id="GO:0006570">
    <property type="term" value="P:tyrosine metabolic process"/>
    <property type="evidence" value="ECO:0007669"/>
    <property type="project" value="InterPro"/>
</dbReference>
<dbReference type="GO" id="GO:0046872">
    <property type="term" value="F:metal ion binding"/>
    <property type="evidence" value="ECO:0007669"/>
    <property type="project" value="UniProtKB-KW"/>
</dbReference>
<keyword evidence="6" id="KW-0560">Oxidoreductase</keyword>
<dbReference type="GO" id="GO:0004411">
    <property type="term" value="F:homogentisate 1,2-dioxygenase activity"/>
    <property type="evidence" value="ECO:0007669"/>
    <property type="project" value="UniProtKB-EC"/>
</dbReference>
<dbReference type="InterPro" id="IPR003347">
    <property type="entry name" value="JmjC_dom"/>
</dbReference>
<feature type="domain" description="JmjC" evidence="11">
    <location>
        <begin position="104"/>
        <end position="278"/>
    </location>
</feature>
<dbReference type="Proteomes" id="UP000807504">
    <property type="component" value="Unassembled WGS sequence"/>
</dbReference>
<keyword evidence="7" id="KW-0408">Iron</keyword>
<evidence type="ECO:0000256" key="1">
    <source>
        <dbReference type="ARBA" id="ARBA00004704"/>
    </source>
</evidence>
<dbReference type="GO" id="GO:0005737">
    <property type="term" value="C:cytoplasm"/>
    <property type="evidence" value="ECO:0007669"/>
    <property type="project" value="TreeGrafter"/>
</dbReference>
<keyword evidence="4" id="KW-0479">Metal-binding</keyword>
<comment type="caution">
    <text evidence="12">The sequence shown here is derived from an EMBL/GenBank/DDBJ whole genome shotgun (WGS) entry which is preliminary data.</text>
</comment>
<dbReference type="GO" id="GO:0006559">
    <property type="term" value="P:L-phenylalanine catabolic process"/>
    <property type="evidence" value="ECO:0007669"/>
    <property type="project" value="InterPro"/>
</dbReference>
<keyword evidence="5" id="KW-0223">Dioxygenase</keyword>
<evidence type="ECO:0000256" key="9">
    <source>
        <dbReference type="ARBA" id="ARBA00030437"/>
    </source>
</evidence>
<dbReference type="SUPFAM" id="SSF51182">
    <property type="entry name" value="RmlC-like cupins"/>
    <property type="match status" value="1"/>
</dbReference>
<comment type="pathway">
    <text evidence="1">Amino-acid degradation; L-phenylalanine degradation; acetoacetate and fumarate from L-phenylalanine: step 4/6.</text>
</comment>
<keyword evidence="13" id="KW-1185">Reference proteome</keyword>
<proteinExistence type="predicted"/>
<dbReference type="PANTHER" id="PTHR11056">
    <property type="entry name" value="HOMOGENTISATE 1,2-DIOXYGENASE"/>
    <property type="match status" value="1"/>
</dbReference>
<evidence type="ECO:0000256" key="4">
    <source>
        <dbReference type="ARBA" id="ARBA00022723"/>
    </source>
</evidence>
<evidence type="ECO:0000313" key="12">
    <source>
        <dbReference type="EMBL" id="KAF8777428.1"/>
    </source>
</evidence>
<reference evidence="12" key="1">
    <citation type="journal article" date="2020" name="bioRxiv">
        <title>Chromosome-level reference genome of the European wasp spider Argiope bruennichi: a resource for studies on range expansion and evolutionary adaptation.</title>
        <authorList>
            <person name="Sheffer M.M."/>
            <person name="Hoppe A."/>
            <person name="Krehenwinkel H."/>
            <person name="Uhl G."/>
            <person name="Kuss A.W."/>
            <person name="Jensen L."/>
            <person name="Jensen C."/>
            <person name="Gillespie R.G."/>
            <person name="Hoff K.J."/>
            <person name="Prost S."/>
        </authorList>
    </citation>
    <scope>NUCLEOTIDE SEQUENCE</scope>
</reference>
<dbReference type="InterPro" id="IPR041667">
    <property type="entry name" value="Cupin_8"/>
</dbReference>
<dbReference type="InterPro" id="IPR046452">
    <property type="entry name" value="HgmA_N"/>
</dbReference>
<dbReference type="EMBL" id="JABXBU010002072">
    <property type="protein sequence ID" value="KAF8777428.1"/>
    <property type="molecule type" value="Genomic_DNA"/>
</dbReference>
<dbReference type="AlphaFoldDB" id="A0A8T0EPM3"/>
<dbReference type="PANTHER" id="PTHR11056:SF0">
    <property type="entry name" value="HOMOGENTISATE 1,2-DIOXYGENASE"/>
    <property type="match status" value="1"/>
</dbReference>
<reference evidence="12" key="2">
    <citation type="submission" date="2020-06" db="EMBL/GenBank/DDBJ databases">
        <authorList>
            <person name="Sheffer M."/>
        </authorList>
    </citation>
    <scope>NUCLEOTIDE SEQUENCE</scope>
</reference>
<dbReference type="InterPro" id="IPR011051">
    <property type="entry name" value="RmlC_Cupin_sf"/>
</dbReference>
<dbReference type="Gene3D" id="2.60.120.650">
    <property type="entry name" value="Cupin"/>
    <property type="match status" value="1"/>
</dbReference>
<dbReference type="Pfam" id="PF20510">
    <property type="entry name" value="HgmA_N"/>
    <property type="match status" value="1"/>
</dbReference>
<accession>A0A8T0EPM3</accession>
<evidence type="ECO:0000256" key="5">
    <source>
        <dbReference type="ARBA" id="ARBA00022964"/>
    </source>
</evidence>
<dbReference type="SUPFAM" id="SSF51197">
    <property type="entry name" value="Clavaminate synthase-like"/>
    <property type="match status" value="1"/>
</dbReference>
<gene>
    <name evidence="12" type="ORF">HNY73_014293</name>
</gene>
<sequence length="717" mass="81478">MANISKKEIPVIYTADVNDLLEKRLPFVLRGANIGPCSEKWTPEYLSQVLGKEEVKIHVSESQRLDFLKKNFMYKTLLFEKLLHRASKSKQEEGEYFISPTECYYLRSVGKDARKDVANIQQQFPAVAEDITFPNFVPEGSVFSSIFRIASKGVSIWTHYDVMDNALIQVKGSKQAVLFPPTDALNLYLNGDKSEVVDIENPDFDRFPKFKNVSWHECCLLPGDVLYIPVDMDGITGTSSSVDSPDPDHVLTYTVLKESTACTEENASTGMETNPELYYVSSWCGKLDSNRNTVEENGLLCPSNNFPAQNTNTSDKDGNESMEMALVPRKEMTLVSRKAFKEKKPLTKKTWRGRLLPTDEKPWRKQKFIDKWTDEEKFKGWLARHPEDPTLARCMSCNQELVAGKSELIKHSQTRKHIKSLQNFDSSSIEVENSSSKANQPMLVWVLNDQECQQATTEVKYLSGFGSDLTSEDPRCANSLPWGQNNPQVCPYGLYAEQLSGTAFTAPREYNRRTWFYRIRPSVVHDPFERLNCGDLTHNWNDNEPNPNQMRWLPFDIPERELEQVDFVEGIKTICGAGDPKIRHGVAIHVYLCNVSMEDKCFYNADGDFLIVPQQGRLTITTEFGRMFVEPNEICVMQLGMKFNVGVEGPSRGYILEVFDAHFNLPYLGPIGANGLANPRDFLTPVALYEDREVENYTVVKKFQGKLFAAHQGCAHL</sequence>
<organism evidence="12 13">
    <name type="scientific">Argiope bruennichi</name>
    <name type="common">Wasp spider</name>
    <name type="synonym">Aranea bruennichi</name>
    <dbReference type="NCBI Taxonomy" id="94029"/>
    <lineage>
        <taxon>Eukaryota</taxon>
        <taxon>Metazoa</taxon>
        <taxon>Ecdysozoa</taxon>
        <taxon>Arthropoda</taxon>
        <taxon>Chelicerata</taxon>
        <taxon>Arachnida</taxon>
        <taxon>Araneae</taxon>
        <taxon>Araneomorphae</taxon>
        <taxon>Entelegynae</taxon>
        <taxon>Araneoidea</taxon>
        <taxon>Araneidae</taxon>
        <taxon>Argiope</taxon>
    </lineage>
</organism>
<evidence type="ECO:0000313" key="13">
    <source>
        <dbReference type="Proteomes" id="UP000807504"/>
    </source>
</evidence>
<evidence type="ECO:0000259" key="11">
    <source>
        <dbReference type="PROSITE" id="PS51184"/>
    </source>
</evidence>
<dbReference type="EC" id="1.13.11.5" evidence="2"/>
<evidence type="ECO:0000256" key="8">
    <source>
        <dbReference type="ARBA" id="ARBA00030235"/>
    </source>
</evidence>
<evidence type="ECO:0000256" key="3">
    <source>
        <dbReference type="ARBA" id="ARBA00018757"/>
    </source>
</evidence>
<dbReference type="CDD" id="cd07000">
    <property type="entry name" value="cupin_HGO_N"/>
    <property type="match status" value="1"/>
</dbReference>